<proteinExistence type="predicted"/>
<name>A0ABY5NEA2_9ACTN</name>
<evidence type="ECO:0000313" key="1">
    <source>
        <dbReference type="EMBL" id="UUS34394.1"/>
    </source>
</evidence>
<dbReference type="Proteomes" id="UP001060150">
    <property type="component" value="Chromosome"/>
</dbReference>
<gene>
    <name evidence="1" type="ORF">NRO40_28600</name>
</gene>
<accession>A0ABY5NEA2</accession>
<sequence length="42" mass="4685">MCEALGPELLPQNIEGTRAKLKRLVTLDILTEVDACGFIRKQ</sequence>
<protein>
    <submittedName>
        <fullName evidence="1">Uncharacterized protein</fullName>
    </submittedName>
</protein>
<dbReference type="EMBL" id="CP102332">
    <property type="protein sequence ID" value="UUS34394.1"/>
    <property type="molecule type" value="Genomic_DNA"/>
</dbReference>
<dbReference type="RefSeq" id="WP_257375546.1">
    <property type="nucleotide sequence ID" value="NZ_CP102332.1"/>
</dbReference>
<evidence type="ECO:0000313" key="2">
    <source>
        <dbReference type="Proteomes" id="UP001060150"/>
    </source>
</evidence>
<keyword evidence="2" id="KW-1185">Reference proteome</keyword>
<reference evidence="1" key="1">
    <citation type="submission" date="2022-08" db="EMBL/GenBank/DDBJ databases">
        <title>Streptomyces changanensis sp. nov., an actinomycete isolated from soil.</title>
        <authorList>
            <person name="Wu H."/>
            <person name="Han L."/>
        </authorList>
    </citation>
    <scope>NUCLEOTIDE SEQUENCE</scope>
    <source>
        <strain evidence="1">HL-66</strain>
    </source>
</reference>
<organism evidence="1 2">
    <name type="scientific">Streptomyces changanensis</name>
    <dbReference type="NCBI Taxonomy" id="2964669"/>
    <lineage>
        <taxon>Bacteria</taxon>
        <taxon>Bacillati</taxon>
        <taxon>Actinomycetota</taxon>
        <taxon>Actinomycetes</taxon>
        <taxon>Kitasatosporales</taxon>
        <taxon>Streptomycetaceae</taxon>
        <taxon>Streptomyces</taxon>
    </lineage>
</organism>